<organism evidence="1">
    <name type="scientific">Rhizophora mucronata</name>
    <name type="common">Asiatic mangrove</name>
    <dbReference type="NCBI Taxonomy" id="61149"/>
    <lineage>
        <taxon>Eukaryota</taxon>
        <taxon>Viridiplantae</taxon>
        <taxon>Streptophyta</taxon>
        <taxon>Embryophyta</taxon>
        <taxon>Tracheophyta</taxon>
        <taxon>Spermatophyta</taxon>
        <taxon>Magnoliopsida</taxon>
        <taxon>eudicotyledons</taxon>
        <taxon>Gunneridae</taxon>
        <taxon>Pentapetalae</taxon>
        <taxon>rosids</taxon>
        <taxon>fabids</taxon>
        <taxon>Malpighiales</taxon>
        <taxon>Rhizophoraceae</taxon>
        <taxon>Rhizophora</taxon>
    </lineage>
</organism>
<dbReference type="EMBL" id="GGEC01071148">
    <property type="protein sequence ID" value="MBX51632.1"/>
    <property type="molecule type" value="Transcribed_RNA"/>
</dbReference>
<reference evidence="1" key="1">
    <citation type="submission" date="2018-02" db="EMBL/GenBank/DDBJ databases">
        <title>Rhizophora mucronata_Transcriptome.</title>
        <authorList>
            <person name="Meera S.P."/>
            <person name="Sreeshan A."/>
            <person name="Augustine A."/>
        </authorList>
    </citation>
    <scope>NUCLEOTIDE SEQUENCE</scope>
    <source>
        <tissue evidence="1">Leaf</tissue>
    </source>
</reference>
<proteinExistence type="predicted"/>
<name>A0A2P2PAA2_RHIMU</name>
<protein>
    <submittedName>
        <fullName evidence="1">Uncharacterized protein MANES_11G087600</fullName>
    </submittedName>
</protein>
<dbReference type="AlphaFoldDB" id="A0A2P2PAA2"/>
<evidence type="ECO:0000313" key="1">
    <source>
        <dbReference type="EMBL" id="MBX51632.1"/>
    </source>
</evidence>
<sequence length="27" mass="3219">MAIMAWESRLEGAELKVKFAVRERRKI</sequence>
<accession>A0A2P2PAA2</accession>